<dbReference type="Pfam" id="PF15684">
    <property type="entry name" value="AROS"/>
    <property type="match status" value="1"/>
</dbReference>
<dbReference type="InterPro" id="IPR023262">
    <property type="entry name" value="AROS"/>
</dbReference>
<evidence type="ECO:0000256" key="2">
    <source>
        <dbReference type="ARBA" id="ARBA00007318"/>
    </source>
</evidence>
<dbReference type="EMBL" id="OW240919">
    <property type="protein sequence ID" value="CAH2312279.1"/>
    <property type="molecule type" value="Genomic_DNA"/>
</dbReference>
<reference evidence="7" key="1">
    <citation type="submission" date="2022-03" db="EMBL/GenBank/DDBJ databases">
        <authorList>
            <person name="Alioto T."/>
            <person name="Alioto T."/>
            <person name="Gomez Garrido J."/>
        </authorList>
    </citation>
    <scope>NUCLEOTIDE SEQUENCE</scope>
</reference>
<evidence type="ECO:0000256" key="4">
    <source>
        <dbReference type="ARBA" id="ARBA00023242"/>
    </source>
</evidence>
<dbReference type="GO" id="GO:0019899">
    <property type="term" value="F:enzyme binding"/>
    <property type="evidence" value="ECO:0007669"/>
    <property type="project" value="TreeGrafter"/>
</dbReference>
<comment type="subcellular location">
    <subcellularLocation>
        <location evidence="1">Nucleus</location>
        <location evidence="1">Nucleolus</location>
    </subcellularLocation>
</comment>
<keyword evidence="4" id="KW-0539">Nucleus</keyword>
<protein>
    <recommendedName>
        <fullName evidence="3">Active regulator of SIRT1</fullName>
    </recommendedName>
    <alternativeName>
        <fullName evidence="5">40S ribosomal protein S19-binding protein 1</fullName>
    </alternativeName>
</protein>
<dbReference type="Proteomes" id="UP001295444">
    <property type="component" value="Chromosome 08"/>
</dbReference>
<keyword evidence="8" id="KW-1185">Reference proteome</keyword>
<evidence type="ECO:0000256" key="5">
    <source>
        <dbReference type="ARBA" id="ARBA00032748"/>
    </source>
</evidence>
<dbReference type="PANTHER" id="PTHR31454:SF2">
    <property type="entry name" value="ACTIVE REGULATOR OF SIRT1"/>
    <property type="match status" value="1"/>
</dbReference>
<evidence type="ECO:0000256" key="1">
    <source>
        <dbReference type="ARBA" id="ARBA00004604"/>
    </source>
</evidence>
<evidence type="ECO:0000313" key="7">
    <source>
        <dbReference type="EMBL" id="CAH2312279.1"/>
    </source>
</evidence>
<sequence>MHCRTQEGGTHVKVYRTSFESMSASLLRKGLDLLASDTSAKYSGKKKGSNSHQDVPLSSRKTGVRKQLKRMRRQGLQQKEKATAKDRVIKSALEEFKKKSTTDHLSKNMKYFLGSHNVANKDVVEKILTQNRGRKSRDQVVKQKKKTQQVKSVFSEKDFKRFEKEYFGKKLS</sequence>
<dbReference type="AlphaFoldDB" id="A0AAD1SUV7"/>
<feature type="region of interest" description="Disordered" evidence="6">
    <location>
        <begin position="40"/>
        <end position="84"/>
    </location>
</feature>
<evidence type="ECO:0000256" key="6">
    <source>
        <dbReference type="SAM" id="MobiDB-lite"/>
    </source>
</evidence>
<evidence type="ECO:0000256" key="3">
    <source>
        <dbReference type="ARBA" id="ARBA00016855"/>
    </source>
</evidence>
<organism evidence="7 8">
    <name type="scientific">Pelobates cultripes</name>
    <name type="common">Western spadefoot toad</name>
    <dbReference type="NCBI Taxonomy" id="61616"/>
    <lineage>
        <taxon>Eukaryota</taxon>
        <taxon>Metazoa</taxon>
        <taxon>Chordata</taxon>
        <taxon>Craniata</taxon>
        <taxon>Vertebrata</taxon>
        <taxon>Euteleostomi</taxon>
        <taxon>Amphibia</taxon>
        <taxon>Batrachia</taxon>
        <taxon>Anura</taxon>
        <taxon>Pelobatoidea</taxon>
        <taxon>Pelobatidae</taxon>
        <taxon>Pelobates</taxon>
    </lineage>
</organism>
<name>A0AAD1SUV7_PELCU</name>
<evidence type="ECO:0000313" key="8">
    <source>
        <dbReference type="Proteomes" id="UP001295444"/>
    </source>
</evidence>
<gene>
    <name evidence="7" type="ORF">PECUL_23A051692</name>
</gene>
<dbReference type="PANTHER" id="PTHR31454">
    <property type="entry name" value="ACTIVE REGULATOR OF SIRT1"/>
    <property type="match status" value="1"/>
</dbReference>
<proteinExistence type="inferred from homology"/>
<dbReference type="GO" id="GO:0005730">
    <property type="term" value="C:nucleolus"/>
    <property type="evidence" value="ECO:0007669"/>
    <property type="project" value="UniProtKB-SubCell"/>
</dbReference>
<feature type="compositionally biased region" description="Basic residues" evidence="6">
    <location>
        <begin position="62"/>
        <end position="73"/>
    </location>
</feature>
<accession>A0AAD1SUV7</accession>
<dbReference type="PRINTS" id="PR02029">
    <property type="entry name" value="ACTREGSIRT1"/>
</dbReference>
<comment type="similarity">
    <text evidence="2">Belongs to the AROS family.</text>
</comment>